<dbReference type="CDD" id="cd05402">
    <property type="entry name" value="NT_PAP_TUTase"/>
    <property type="match status" value="1"/>
</dbReference>
<dbReference type="InterPro" id="IPR002058">
    <property type="entry name" value="PAP_assoc"/>
</dbReference>
<dbReference type="GO" id="GO:1990817">
    <property type="term" value="F:poly(A) RNA polymerase activity"/>
    <property type="evidence" value="ECO:0007669"/>
    <property type="project" value="UniProtKB-ARBA"/>
</dbReference>
<evidence type="ECO:0000256" key="5">
    <source>
        <dbReference type="ARBA" id="ARBA00022723"/>
    </source>
</evidence>
<evidence type="ECO:0000256" key="4">
    <source>
        <dbReference type="ARBA" id="ARBA00022679"/>
    </source>
</evidence>
<proteinExistence type="inferred from homology"/>
<evidence type="ECO:0000313" key="13">
    <source>
        <dbReference type="Proteomes" id="UP000292052"/>
    </source>
</evidence>
<feature type="compositionally biased region" description="Basic and acidic residues" evidence="9">
    <location>
        <begin position="1121"/>
        <end position="1135"/>
    </location>
</feature>
<keyword evidence="6" id="KW-0460">Magnesium</keyword>
<dbReference type="Pfam" id="PF22600">
    <property type="entry name" value="MTPAP-like_central"/>
    <property type="match status" value="1"/>
</dbReference>
<accession>A0A482VK14</accession>
<keyword evidence="5" id="KW-0479">Metal-binding</keyword>
<evidence type="ECO:0000259" key="11">
    <source>
        <dbReference type="Pfam" id="PF22600"/>
    </source>
</evidence>
<feature type="compositionally biased region" description="Polar residues" evidence="9">
    <location>
        <begin position="794"/>
        <end position="808"/>
    </location>
</feature>
<evidence type="ECO:0000256" key="7">
    <source>
        <dbReference type="ARBA" id="ARBA00023027"/>
    </source>
</evidence>
<dbReference type="InterPro" id="IPR042080">
    <property type="entry name" value="RNA_2'-PTrans_N"/>
</dbReference>
<feature type="region of interest" description="Disordered" evidence="9">
    <location>
        <begin position="785"/>
        <end position="1007"/>
    </location>
</feature>
<dbReference type="PANTHER" id="PTHR12684">
    <property type="entry name" value="PUTATIVE PHOSPHOTRANSFERASE"/>
    <property type="match status" value="1"/>
</dbReference>
<comment type="similarity">
    <text evidence="2">Belongs to the KptA/TPT1 family.</text>
</comment>
<comment type="function">
    <text evidence="1">Catalyzes the last step of tRNA splicing, the transfer of the splice junction 2'-phosphate from ligated tRNA to NAD to produce ADP-ribose 1''-2'' cyclic phosphate.</text>
</comment>
<organism evidence="12 13">
    <name type="scientific">Asbolus verrucosus</name>
    <name type="common">Desert ironclad beetle</name>
    <dbReference type="NCBI Taxonomy" id="1661398"/>
    <lineage>
        <taxon>Eukaryota</taxon>
        <taxon>Metazoa</taxon>
        <taxon>Ecdysozoa</taxon>
        <taxon>Arthropoda</taxon>
        <taxon>Hexapoda</taxon>
        <taxon>Insecta</taxon>
        <taxon>Pterygota</taxon>
        <taxon>Neoptera</taxon>
        <taxon>Endopterygota</taxon>
        <taxon>Coleoptera</taxon>
        <taxon>Polyphaga</taxon>
        <taxon>Cucujiformia</taxon>
        <taxon>Tenebrionidae</taxon>
        <taxon>Pimeliinae</taxon>
        <taxon>Asbolus</taxon>
    </lineage>
</organism>
<name>A0A482VK14_ASBVE</name>
<dbReference type="Gene3D" id="3.20.170.30">
    <property type="match status" value="1"/>
</dbReference>
<evidence type="ECO:0000256" key="8">
    <source>
        <dbReference type="ARBA" id="ARBA00047949"/>
    </source>
</evidence>
<dbReference type="InterPro" id="IPR042081">
    <property type="entry name" value="RNA_2'-PTrans_C"/>
</dbReference>
<dbReference type="EC" id="2.7.1.160" evidence="3"/>
<dbReference type="Gene3D" id="3.30.460.10">
    <property type="entry name" value="Beta Polymerase, domain 2"/>
    <property type="match status" value="1"/>
</dbReference>
<dbReference type="Proteomes" id="UP000292052">
    <property type="component" value="Unassembled WGS sequence"/>
</dbReference>
<evidence type="ECO:0000256" key="2">
    <source>
        <dbReference type="ARBA" id="ARBA00009836"/>
    </source>
</evidence>
<feature type="compositionally biased region" description="Basic and acidic residues" evidence="9">
    <location>
        <begin position="1042"/>
        <end position="1057"/>
    </location>
</feature>
<keyword evidence="7" id="KW-0520">NAD</keyword>
<evidence type="ECO:0000256" key="1">
    <source>
        <dbReference type="ARBA" id="ARBA00003343"/>
    </source>
</evidence>
<dbReference type="Pfam" id="PF01885">
    <property type="entry name" value="PTS_2-RNA"/>
    <property type="match status" value="1"/>
</dbReference>
<feature type="compositionally biased region" description="Basic and acidic residues" evidence="9">
    <location>
        <begin position="927"/>
        <end position="948"/>
    </location>
</feature>
<feature type="compositionally biased region" description="Basic and acidic residues" evidence="9">
    <location>
        <begin position="1539"/>
        <end position="1560"/>
    </location>
</feature>
<evidence type="ECO:0000259" key="10">
    <source>
        <dbReference type="Pfam" id="PF03828"/>
    </source>
</evidence>
<dbReference type="Pfam" id="PF03828">
    <property type="entry name" value="PAP_assoc"/>
    <property type="match status" value="1"/>
</dbReference>
<protein>
    <recommendedName>
        <fullName evidence="3">2'-phosphotransferase</fullName>
        <ecNumber evidence="3">2.7.1.160</ecNumber>
    </recommendedName>
</protein>
<feature type="compositionally biased region" description="Basic and acidic residues" evidence="9">
    <location>
        <begin position="974"/>
        <end position="1007"/>
    </location>
</feature>
<feature type="domain" description="PAP-associated" evidence="10">
    <location>
        <begin position="533"/>
        <end position="599"/>
    </location>
</feature>
<evidence type="ECO:0000313" key="12">
    <source>
        <dbReference type="EMBL" id="RZC33063.1"/>
    </source>
</evidence>
<evidence type="ECO:0000256" key="6">
    <source>
        <dbReference type="ARBA" id="ARBA00022842"/>
    </source>
</evidence>
<feature type="compositionally biased region" description="Basic and acidic residues" evidence="9">
    <location>
        <begin position="898"/>
        <end position="920"/>
    </location>
</feature>
<comment type="catalytic activity">
    <reaction evidence="8">
        <text>2'-phospho-[ligated tRNA] + NAD(+) = mature tRNA + ADP-alpha-D-ribose 1'',2''-cyclic phosphate + nicotinamide</text>
        <dbReference type="Rhea" id="RHEA:23324"/>
        <dbReference type="Rhea" id="RHEA-COMP:11106"/>
        <dbReference type="Rhea" id="RHEA-COMP:11107"/>
        <dbReference type="ChEBI" id="CHEBI:17154"/>
        <dbReference type="ChEBI" id="CHEBI:57540"/>
        <dbReference type="ChEBI" id="CHEBI:76596"/>
        <dbReference type="ChEBI" id="CHEBI:82883"/>
        <dbReference type="ChEBI" id="CHEBI:85027"/>
        <dbReference type="EC" id="2.7.1.160"/>
    </reaction>
</comment>
<dbReference type="Gene3D" id="1.10.1410.10">
    <property type="match status" value="1"/>
</dbReference>
<dbReference type="GO" id="GO:0000215">
    <property type="term" value="F:tRNA 2'-phosphotransferase activity"/>
    <property type="evidence" value="ECO:0007669"/>
    <property type="project" value="UniProtKB-EC"/>
</dbReference>
<dbReference type="SUPFAM" id="SSF56399">
    <property type="entry name" value="ADP-ribosylation"/>
    <property type="match status" value="1"/>
</dbReference>
<dbReference type="GO" id="GO:0006388">
    <property type="term" value="P:tRNA splicing, via endonucleolytic cleavage and ligation"/>
    <property type="evidence" value="ECO:0007669"/>
    <property type="project" value="TreeGrafter"/>
</dbReference>
<feature type="compositionally biased region" description="Basic and acidic residues" evidence="9">
    <location>
        <begin position="1518"/>
        <end position="1530"/>
    </location>
</feature>
<dbReference type="SUPFAM" id="SSF81301">
    <property type="entry name" value="Nucleotidyltransferase"/>
    <property type="match status" value="1"/>
</dbReference>
<dbReference type="InterPro" id="IPR043519">
    <property type="entry name" value="NT_sf"/>
</dbReference>
<keyword evidence="13" id="KW-1185">Reference proteome</keyword>
<dbReference type="Gene3D" id="1.10.10.970">
    <property type="entry name" value="RNA 2'-phosphotransferase, Tpt1/KptA family, N-terminal domain"/>
    <property type="match status" value="1"/>
</dbReference>
<feature type="compositionally biased region" description="Basic residues" evidence="9">
    <location>
        <begin position="949"/>
        <end position="973"/>
    </location>
</feature>
<dbReference type="EMBL" id="QDEB01092389">
    <property type="protein sequence ID" value="RZC33063.1"/>
    <property type="molecule type" value="Genomic_DNA"/>
</dbReference>
<feature type="compositionally biased region" description="Basic and acidic residues" evidence="9">
    <location>
        <begin position="845"/>
        <end position="856"/>
    </location>
</feature>
<comment type="caution">
    <text evidence="12">The sequence shown here is derived from an EMBL/GenBank/DDBJ whole genome shotgun (WGS) entry which is preliminary data.</text>
</comment>
<dbReference type="InterPro" id="IPR002745">
    <property type="entry name" value="Ptrans_KptA/Tpt1"/>
</dbReference>
<evidence type="ECO:0000256" key="9">
    <source>
        <dbReference type="SAM" id="MobiDB-lite"/>
    </source>
</evidence>
<keyword evidence="4" id="KW-0808">Transferase</keyword>
<reference evidence="12 13" key="1">
    <citation type="submission" date="2017-03" db="EMBL/GenBank/DDBJ databases">
        <title>Genome of the blue death feigning beetle - Asbolus verrucosus.</title>
        <authorList>
            <person name="Rider S.D."/>
        </authorList>
    </citation>
    <scope>NUCLEOTIDE SEQUENCE [LARGE SCALE GENOMIC DNA]</scope>
    <source>
        <strain evidence="12">Butters</strain>
        <tissue evidence="12">Head and leg muscle</tissue>
    </source>
</reference>
<dbReference type="OrthoDB" id="419694at2759"/>
<feature type="domain" description="Poly(A) RNA polymerase mitochondrial-like central palm" evidence="11">
    <location>
        <begin position="323"/>
        <end position="445"/>
    </location>
</feature>
<dbReference type="SUPFAM" id="SSF81631">
    <property type="entry name" value="PAP/OAS1 substrate-binding domain"/>
    <property type="match status" value="1"/>
</dbReference>
<feature type="region of interest" description="Disordered" evidence="9">
    <location>
        <begin position="1518"/>
        <end position="1568"/>
    </location>
</feature>
<feature type="compositionally biased region" description="Polar residues" evidence="9">
    <location>
        <begin position="834"/>
        <end position="844"/>
    </location>
</feature>
<dbReference type="PANTHER" id="PTHR12684:SF2">
    <property type="entry name" value="TRNA 2'-PHOSPHOTRANSFERASE 1"/>
    <property type="match status" value="1"/>
</dbReference>
<feature type="compositionally biased region" description="Acidic residues" evidence="9">
    <location>
        <begin position="857"/>
        <end position="878"/>
    </location>
</feature>
<evidence type="ECO:0000256" key="3">
    <source>
        <dbReference type="ARBA" id="ARBA00012007"/>
    </source>
</evidence>
<dbReference type="GO" id="GO:0046872">
    <property type="term" value="F:metal ion binding"/>
    <property type="evidence" value="ECO:0007669"/>
    <property type="project" value="UniProtKB-KW"/>
</dbReference>
<dbReference type="STRING" id="1661398.A0A482VK14"/>
<sequence length="1663" mass="190118">MSKEKNEVLLSKTLSWLLRHAAHKEGLTVSSEGFVPVSEVINHRSLRGKCSDVDIQKIVDINDKKRFTLRSNRGILEIRANQGHSISSVQDLELEPLTDASSVENVIHGTYFKNLDNIRKTGLKRMNRNHIHFSHALPDRKDVISGIRKNAQVFIYIDLAKALSDGLKFYKSVNGIILSPGNRHGILEAKYFLKISRFDAPLSSDKVKDLNEYFGRFGTITKHDARIDQDSISIDYYFQNKKVHSEIIHNNHQIFDKQLEISWVRLSTPNVNKPPGPNQVSKSSQVTKFTNPEESSASIINSLKEGKTFVDQVSILQNKLQASNPAEVQKNRKIIYNDIQGALAPMFPHPQIHFFGSSITGLDFKGSDLDVYIGNVRQCTKPEVMTLKTIRMLIYKSKKFCDLLLISGAAVPIIKCIHTRTQICCDLNIRNKLSVSNSKLIKYYLTLDEKLRPLMITIKFWIECYGLKKANFFSGYAVYLMVIFYLQQKPYNLPTVIELQKNCPPDIEDGWNCAFSPSANTFSALNNETLLGLVSGFFRFYSNFDYVSQVICPYLGTPIKKICFIKPYDLPDCYKYYMTQNKGLHLNSGICIQDPFEHSRNVASSIPLQYVGKFAVLCKFAEQFTTHSEADLLHKLLTKCSSFSMNEFAFSIEKSHTSDGESPNQEWFESVQNLIIKTLKQILRCQVTKVASGTPDQAIFDCVSPHNMWDKRINIMKNLQAQLPVETNEIDREIAISTCIFNYFPEVQTTKFLCFLTFKKDPCRIEIIMKLKNIVSTENEENNEMIRKEDKIGDQSNLCRDSSPSKQVPDTVVDEILQPKQGTPNQVDGEHIDSSTTSEIPTNGDSEKHAEKPKPEEEGELPNEDGEEEEDVPADFFDDFSNQDFMDGLDIVDAWDDESGKPPEADTMQEFKSEKLEKKTHSPIRFSSKESYRKSVERRPKRSGERFGRSKSKSPVRRRKRSNSYSRRLRSRSRSRDKIRISDIRRDPEKTKRDINRDKIKCAKDKEQKLVTDKLKLVETGLVPPGTEMEVDIASIIKEKRLSTGDSVERQKVERERRYSRRSGSRETRKSVRYSRSPPIYRSRNRIESNYRPRRRTSSVDSNASERELWIRSSRKRSRSRSRDSPLRLKSRKYEDKPKKKTFLEEIRDKLNEVRPVPIVQYSHQNISAFTNATSTAHSIPAPVPAPNQFFTQSQNNPGMQQYDQRFFIGDAYPTGPSNVILGQPQNIDFNMLNNATGNVVSIPQVQMTSIPQIPIQTVPKLPVVQQNASVSPKVTVQKETAAKSTEQNDKRTTDDIDKLFADKKISLSDFLTITAKCEVQSASPEHLQKKIKVISRCQDAIKAMSDDRKFTGRLSVKPSLEQKNKPEVKYQSPLRRIPIVRFQFTSPAKVAEEIDSFAAALDKILQKIGVLKETIDLDEVPEVGMKTGASSFADEDTMALTLKASLLNYKTLTDVTTCEECKKRKLKVFSDVGSQCVDGKETNSVGVQVSEEDLSPTKGLLKNDSIAYLTPAQLLGKEKEKEKDKEETTRTPAAVNDEVEKKKPDVSETTTENKKEKPKINFKGRGGYRKTFRDRQYNIFDDDEFEYFDRSRSNFEFEDPRENFGHRFGTGMPAVHFPRHFLDSGQSNIMRMNQLREEDGNLFTDFNQPYRGRNPNRFGPRY</sequence>
<dbReference type="InterPro" id="IPR054708">
    <property type="entry name" value="MTPAP-like_central"/>
</dbReference>
<feature type="region of interest" description="Disordered" evidence="9">
    <location>
        <begin position="1042"/>
        <end position="1135"/>
    </location>
</feature>
<gene>
    <name evidence="12" type="ORF">BDFB_002436</name>
</gene>